<dbReference type="SUPFAM" id="SSF56112">
    <property type="entry name" value="Protein kinase-like (PK-like)"/>
    <property type="match status" value="1"/>
</dbReference>
<gene>
    <name evidence="1" type="ORF">CSSPJE1EN2_LOCUS25554</name>
</gene>
<protein>
    <recommendedName>
        <fullName evidence="3">Protein kinase domain-containing protein</fullName>
    </recommendedName>
</protein>
<evidence type="ECO:0000313" key="2">
    <source>
        <dbReference type="Proteomes" id="UP001497522"/>
    </source>
</evidence>
<keyword evidence="2" id="KW-1185">Reference proteome</keyword>
<comment type="caution">
    <text evidence="1">The sequence shown here is derived from an EMBL/GenBank/DDBJ whole genome shotgun (WGS) entry which is preliminary data.</text>
</comment>
<dbReference type="Proteomes" id="UP001497522">
    <property type="component" value="Unassembled WGS sequence"/>
</dbReference>
<sequence>MILAGLVHPNILPSFSLATDGRRCSIIVELMDQDLLCWMQRKPLDAPFELLEAVDIMLEIAEEDQYHGESDKSLQYHFKVDV</sequence>
<evidence type="ECO:0000313" key="1">
    <source>
        <dbReference type="EMBL" id="CAK9855622.1"/>
    </source>
</evidence>
<dbReference type="InterPro" id="IPR011009">
    <property type="entry name" value="Kinase-like_dom_sf"/>
</dbReference>
<reference evidence="1" key="1">
    <citation type="submission" date="2024-03" db="EMBL/GenBank/DDBJ databases">
        <authorList>
            <consortium name="ELIXIR-Norway"/>
            <consortium name="Elixir Norway"/>
        </authorList>
    </citation>
    <scope>NUCLEOTIDE SEQUENCE</scope>
</reference>
<proteinExistence type="predicted"/>
<name>A0ABP0ZZY0_9BRYO</name>
<organism evidence="1 2">
    <name type="scientific">Sphagnum jensenii</name>
    <dbReference type="NCBI Taxonomy" id="128206"/>
    <lineage>
        <taxon>Eukaryota</taxon>
        <taxon>Viridiplantae</taxon>
        <taxon>Streptophyta</taxon>
        <taxon>Embryophyta</taxon>
        <taxon>Bryophyta</taxon>
        <taxon>Sphagnophytina</taxon>
        <taxon>Sphagnopsida</taxon>
        <taxon>Sphagnales</taxon>
        <taxon>Sphagnaceae</taxon>
        <taxon>Sphagnum</taxon>
    </lineage>
</organism>
<evidence type="ECO:0008006" key="3">
    <source>
        <dbReference type="Google" id="ProtNLM"/>
    </source>
</evidence>
<dbReference type="EMBL" id="CAXHBF010000238">
    <property type="protein sequence ID" value="CAK9855622.1"/>
    <property type="molecule type" value="Genomic_DNA"/>
</dbReference>
<accession>A0ABP0ZZY0</accession>